<sequence length="559" mass="60183">MDKLPLIKHLRYSLSFPSVTVYHCFMGLVGGISAATLILIFRFLVEFCQHAILGANKDFTTLPGWANFILPLSGAVLILILALTMGVKYYRLGIPFVIYRVKFHHGLIPLRNTINQFLGAALSLICGFSVGREGPAVHMGAAGSAMIGHYLRLPYNATRIMAASGIAAGISASFNTPLAAVIFVMEVVLREYKVHMFLPIMLASACGSIMSRLAFGESHTFEGLDFVILDQLHHVPFLLLSGVIIGCMAALFNQLLLICMRSGQKLPFSARILTAAIATGVLATMFPEIMGTEDASLGLALSESPGMTLLIGVFVGKMVATVLAIGLGIPGGIIGPLFALGGLAGMIALQIMLPIAPDLASHQGVYVVIGMASMMGASLNAPMAALVAILELTNTPAVIVPAMLVLISAQLVASQVFRSRSAFLTQMELQRLPYQISPVVLNLQKIGVQAVMRKDFVLLERPDDSVIQHALERSGDRPVLLINQGDQPWRLATADSTQECGYLLEPMPELSVRRTLGDVYERLSKNRRGAVIIHAGDTNTPIGVVNWQHLTQRLHTDLG</sequence>
<dbReference type="PANTHER" id="PTHR43427:SF6">
    <property type="entry name" value="CHLORIDE CHANNEL PROTEIN CLC-E"/>
    <property type="match status" value="1"/>
</dbReference>
<evidence type="ECO:0000256" key="6">
    <source>
        <dbReference type="ARBA" id="ARBA00023136"/>
    </source>
</evidence>
<dbReference type="Pfam" id="PF00654">
    <property type="entry name" value="Voltage_CLC"/>
    <property type="match status" value="1"/>
</dbReference>
<feature type="transmembrane region" description="Helical" evidence="10">
    <location>
        <begin position="196"/>
        <end position="215"/>
    </location>
</feature>
<keyword evidence="7" id="KW-0869">Chloride channel</keyword>
<dbReference type="EMBL" id="SHLY01000002">
    <property type="protein sequence ID" value="TAA47117.1"/>
    <property type="molecule type" value="Genomic_DNA"/>
</dbReference>
<keyword evidence="8" id="KW-0868">Chloride</keyword>
<proteinExistence type="predicted"/>
<feature type="transmembrane region" description="Helical" evidence="10">
    <location>
        <begin position="235"/>
        <end position="256"/>
    </location>
</feature>
<evidence type="ECO:0000256" key="4">
    <source>
        <dbReference type="ARBA" id="ARBA00022989"/>
    </source>
</evidence>
<dbReference type="RefSeq" id="WP_130566322.1">
    <property type="nucleotide sequence ID" value="NZ_SHLY01000002.1"/>
</dbReference>
<dbReference type="PANTHER" id="PTHR43427">
    <property type="entry name" value="CHLORIDE CHANNEL PROTEIN CLC-E"/>
    <property type="match status" value="1"/>
</dbReference>
<comment type="caution">
    <text evidence="11">The sequence shown here is derived from an EMBL/GenBank/DDBJ whole genome shotgun (WGS) entry which is preliminary data.</text>
</comment>
<evidence type="ECO:0000256" key="2">
    <source>
        <dbReference type="ARBA" id="ARBA00022448"/>
    </source>
</evidence>
<evidence type="ECO:0000256" key="3">
    <source>
        <dbReference type="ARBA" id="ARBA00022692"/>
    </source>
</evidence>
<feature type="transmembrane region" description="Helical" evidence="10">
    <location>
        <begin position="365"/>
        <end position="390"/>
    </location>
</feature>
<dbReference type="InterPro" id="IPR001807">
    <property type="entry name" value="ClC"/>
</dbReference>
<evidence type="ECO:0000313" key="11">
    <source>
        <dbReference type="EMBL" id="TAA47117.1"/>
    </source>
</evidence>
<protein>
    <submittedName>
        <fullName evidence="11">Chloride channel protein</fullName>
    </submittedName>
</protein>
<evidence type="ECO:0000256" key="10">
    <source>
        <dbReference type="SAM" id="Phobius"/>
    </source>
</evidence>
<evidence type="ECO:0000256" key="9">
    <source>
        <dbReference type="ARBA" id="ARBA00023303"/>
    </source>
</evidence>
<dbReference type="InterPro" id="IPR050368">
    <property type="entry name" value="ClC-type_chloride_channel"/>
</dbReference>
<gene>
    <name evidence="11" type="ORF">EXY25_07695</name>
</gene>
<keyword evidence="4 10" id="KW-1133">Transmembrane helix</keyword>
<reference evidence="12" key="1">
    <citation type="submission" date="2019-02" db="EMBL/GenBank/DDBJ databases">
        <title>Draft genome sequence of Muricauda sp. 176CP4-71.</title>
        <authorList>
            <person name="Park J.-S."/>
        </authorList>
    </citation>
    <scope>NUCLEOTIDE SEQUENCE [LARGE SCALE GENOMIC DNA]</scope>
    <source>
        <strain evidence="12">176GS2-150</strain>
    </source>
</reference>
<keyword evidence="9" id="KW-0407">Ion channel</keyword>
<comment type="subcellular location">
    <subcellularLocation>
        <location evidence="1">Membrane</location>
        <topology evidence="1">Multi-pass membrane protein</topology>
    </subcellularLocation>
</comment>
<feature type="transmembrane region" description="Helical" evidence="10">
    <location>
        <begin position="65"/>
        <end position="87"/>
    </location>
</feature>
<dbReference type="PRINTS" id="PR00762">
    <property type="entry name" value="CLCHANNEL"/>
</dbReference>
<feature type="transmembrane region" description="Helical" evidence="10">
    <location>
        <begin position="306"/>
        <end position="327"/>
    </location>
</feature>
<keyword evidence="3 10" id="KW-0812">Transmembrane</keyword>
<evidence type="ECO:0000256" key="8">
    <source>
        <dbReference type="ARBA" id="ARBA00023214"/>
    </source>
</evidence>
<evidence type="ECO:0000313" key="12">
    <source>
        <dbReference type="Proteomes" id="UP000292544"/>
    </source>
</evidence>
<keyword evidence="2" id="KW-0813">Transport</keyword>
<accession>A0ABY1WQW4</accession>
<feature type="transmembrane region" description="Helical" evidence="10">
    <location>
        <begin position="21"/>
        <end position="45"/>
    </location>
</feature>
<dbReference type="InterPro" id="IPR014743">
    <property type="entry name" value="Cl-channel_core"/>
</dbReference>
<feature type="transmembrane region" description="Helical" evidence="10">
    <location>
        <begin position="160"/>
        <end position="184"/>
    </location>
</feature>
<evidence type="ECO:0000256" key="7">
    <source>
        <dbReference type="ARBA" id="ARBA00023173"/>
    </source>
</evidence>
<evidence type="ECO:0000256" key="5">
    <source>
        <dbReference type="ARBA" id="ARBA00023065"/>
    </source>
</evidence>
<evidence type="ECO:0000256" key="1">
    <source>
        <dbReference type="ARBA" id="ARBA00004141"/>
    </source>
</evidence>
<keyword evidence="12" id="KW-1185">Reference proteome</keyword>
<dbReference type="SUPFAM" id="SSF81340">
    <property type="entry name" value="Clc chloride channel"/>
    <property type="match status" value="1"/>
</dbReference>
<feature type="transmembrane region" description="Helical" evidence="10">
    <location>
        <begin position="397"/>
        <end position="417"/>
    </location>
</feature>
<dbReference type="Gene3D" id="1.10.3080.10">
    <property type="entry name" value="Clc chloride channel"/>
    <property type="match status" value="1"/>
</dbReference>
<keyword evidence="5" id="KW-0406">Ion transport</keyword>
<organism evidence="11 12">
    <name type="scientific">Corallincola spongiicola</name>
    <dbReference type="NCBI Taxonomy" id="2520508"/>
    <lineage>
        <taxon>Bacteria</taxon>
        <taxon>Pseudomonadati</taxon>
        <taxon>Pseudomonadota</taxon>
        <taxon>Gammaproteobacteria</taxon>
        <taxon>Alteromonadales</taxon>
        <taxon>Psychromonadaceae</taxon>
        <taxon>Corallincola</taxon>
    </lineage>
</organism>
<name>A0ABY1WQW4_9GAMM</name>
<dbReference type="Proteomes" id="UP000292544">
    <property type="component" value="Unassembled WGS sequence"/>
</dbReference>
<feature type="transmembrane region" description="Helical" evidence="10">
    <location>
        <begin position="334"/>
        <end position="353"/>
    </location>
</feature>
<dbReference type="CDD" id="cd00400">
    <property type="entry name" value="Voltage_gated_ClC"/>
    <property type="match status" value="1"/>
</dbReference>
<keyword evidence="6 10" id="KW-0472">Membrane</keyword>
<feature type="transmembrane region" description="Helical" evidence="10">
    <location>
        <begin position="268"/>
        <end position="286"/>
    </location>
</feature>